<dbReference type="EMBL" id="MFEK01000013">
    <property type="protein sequence ID" value="OGE78826.1"/>
    <property type="molecule type" value="Genomic_DNA"/>
</dbReference>
<dbReference type="CDD" id="cd04301">
    <property type="entry name" value="NAT_SF"/>
    <property type="match status" value="1"/>
</dbReference>
<keyword evidence="1 5" id="KW-0808">Transferase</keyword>
<evidence type="ECO:0000259" key="4">
    <source>
        <dbReference type="PROSITE" id="PS51186"/>
    </source>
</evidence>
<proteinExistence type="inferred from homology"/>
<organism evidence="5 6">
    <name type="scientific">Candidatus Doudnabacteria bacterium RIFCSPHIGHO2_01_FULL_46_14</name>
    <dbReference type="NCBI Taxonomy" id="1817824"/>
    <lineage>
        <taxon>Bacteria</taxon>
        <taxon>Candidatus Doudnaibacteriota</taxon>
    </lineage>
</organism>
<evidence type="ECO:0000256" key="1">
    <source>
        <dbReference type="ARBA" id="ARBA00022679"/>
    </source>
</evidence>
<comment type="similarity">
    <text evidence="3">Belongs to the acetyltransferase family. RimJ subfamily.</text>
</comment>
<evidence type="ECO:0000256" key="2">
    <source>
        <dbReference type="ARBA" id="ARBA00023315"/>
    </source>
</evidence>
<dbReference type="InterPro" id="IPR000182">
    <property type="entry name" value="GNAT_dom"/>
</dbReference>
<accession>A0A1F5NM76</accession>
<sequence length="167" mass="19346">MATKIKVRPQKVSDAKSFFEILNNDNFRYFGARPKTIKEEIAFLKKNPRWRKQNFAYNFSILLGKELVGGCGIHINQHRLHIGEIGYFVDESYWGKGIATQAVSFLETLGFGKLKLKRIEILMEPKNKASEKVAVKNGYKKEGLMKKVVFSKRAKDYRDCYLYAKVK</sequence>
<keyword evidence="2" id="KW-0012">Acyltransferase</keyword>
<feature type="domain" description="N-acetyltransferase" evidence="4">
    <location>
        <begin position="5"/>
        <end position="167"/>
    </location>
</feature>
<dbReference type="SUPFAM" id="SSF55729">
    <property type="entry name" value="Acyl-CoA N-acyltransferases (Nat)"/>
    <property type="match status" value="1"/>
</dbReference>
<dbReference type="Pfam" id="PF13302">
    <property type="entry name" value="Acetyltransf_3"/>
    <property type="match status" value="1"/>
</dbReference>
<evidence type="ECO:0000313" key="6">
    <source>
        <dbReference type="Proteomes" id="UP000176864"/>
    </source>
</evidence>
<evidence type="ECO:0000256" key="3">
    <source>
        <dbReference type="ARBA" id="ARBA00038502"/>
    </source>
</evidence>
<dbReference type="PANTHER" id="PTHR43792">
    <property type="entry name" value="GNAT FAMILY, PUTATIVE (AFU_ORTHOLOGUE AFUA_3G00765)-RELATED-RELATED"/>
    <property type="match status" value="1"/>
</dbReference>
<name>A0A1F5NM76_9BACT</name>
<dbReference type="STRING" id="1817824.A2751_01365"/>
<evidence type="ECO:0000313" key="5">
    <source>
        <dbReference type="EMBL" id="OGE78826.1"/>
    </source>
</evidence>
<dbReference type="InterPro" id="IPR051531">
    <property type="entry name" value="N-acetyltransferase"/>
</dbReference>
<protein>
    <submittedName>
        <fullName evidence="5">GNAT family N-acetyltransferase</fullName>
    </submittedName>
</protein>
<dbReference type="PROSITE" id="PS51186">
    <property type="entry name" value="GNAT"/>
    <property type="match status" value="1"/>
</dbReference>
<dbReference type="PANTHER" id="PTHR43792:SF8">
    <property type="entry name" value="[RIBOSOMAL PROTEIN US5]-ALANINE N-ACETYLTRANSFERASE"/>
    <property type="match status" value="1"/>
</dbReference>
<gene>
    <name evidence="5" type="ORF">A2751_01365</name>
</gene>
<comment type="caution">
    <text evidence="5">The sequence shown here is derived from an EMBL/GenBank/DDBJ whole genome shotgun (WGS) entry which is preliminary data.</text>
</comment>
<dbReference type="AlphaFoldDB" id="A0A1F5NM76"/>
<dbReference type="Gene3D" id="3.40.630.30">
    <property type="match status" value="1"/>
</dbReference>
<dbReference type="InterPro" id="IPR016181">
    <property type="entry name" value="Acyl_CoA_acyltransferase"/>
</dbReference>
<dbReference type="GO" id="GO:0016747">
    <property type="term" value="F:acyltransferase activity, transferring groups other than amino-acyl groups"/>
    <property type="evidence" value="ECO:0007669"/>
    <property type="project" value="InterPro"/>
</dbReference>
<dbReference type="Proteomes" id="UP000176864">
    <property type="component" value="Unassembled WGS sequence"/>
</dbReference>
<reference evidence="5 6" key="1">
    <citation type="journal article" date="2016" name="Nat. Commun.">
        <title>Thousands of microbial genomes shed light on interconnected biogeochemical processes in an aquifer system.</title>
        <authorList>
            <person name="Anantharaman K."/>
            <person name="Brown C.T."/>
            <person name="Hug L.A."/>
            <person name="Sharon I."/>
            <person name="Castelle C.J."/>
            <person name="Probst A.J."/>
            <person name="Thomas B.C."/>
            <person name="Singh A."/>
            <person name="Wilkins M.J."/>
            <person name="Karaoz U."/>
            <person name="Brodie E.L."/>
            <person name="Williams K.H."/>
            <person name="Hubbard S.S."/>
            <person name="Banfield J.F."/>
        </authorList>
    </citation>
    <scope>NUCLEOTIDE SEQUENCE [LARGE SCALE GENOMIC DNA]</scope>
</reference>